<evidence type="ECO:0000256" key="10">
    <source>
        <dbReference type="SAM" id="Phobius"/>
    </source>
</evidence>
<dbReference type="GO" id="GO:0005886">
    <property type="term" value="C:plasma membrane"/>
    <property type="evidence" value="ECO:0007669"/>
    <property type="project" value="UniProtKB-SubCell"/>
</dbReference>
<dbReference type="GeneID" id="57905896"/>
<feature type="transmembrane region" description="Helical" evidence="10">
    <location>
        <begin position="215"/>
        <end position="244"/>
    </location>
</feature>
<feature type="transmembrane region" description="Helical" evidence="10">
    <location>
        <begin position="174"/>
        <end position="195"/>
    </location>
</feature>
<dbReference type="InterPro" id="IPR050882">
    <property type="entry name" value="Prepilin_peptidase/N-MTase"/>
</dbReference>
<keyword evidence="9" id="KW-0511">Multifunctional enzyme</keyword>
<accession>A0A380PT99</accession>
<dbReference type="AlphaFoldDB" id="A0A380PT99"/>
<feature type="transmembrane region" description="Helical" evidence="10">
    <location>
        <begin position="126"/>
        <end position="143"/>
    </location>
</feature>
<dbReference type="PRINTS" id="PR00864">
    <property type="entry name" value="PREPILNPTASE"/>
</dbReference>
<comment type="subcellular location">
    <subcellularLocation>
        <location evidence="1">Cell inner membrane</location>
        <topology evidence="1">Multi-pass membrane protein</topology>
    </subcellularLocation>
    <subcellularLocation>
        <location evidence="9">Cell membrane</location>
        <topology evidence="9">Multi-pass membrane protein</topology>
    </subcellularLocation>
</comment>
<dbReference type="InterPro" id="IPR010627">
    <property type="entry name" value="Prepilin_pept_A24_N"/>
</dbReference>
<dbReference type="InterPro" id="IPR000045">
    <property type="entry name" value="Prepilin_IV_endopep_pep"/>
</dbReference>
<evidence type="ECO:0000256" key="3">
    <source>
        <dbReference type="ARBA" id="ARBA00022475"/>
    </source>
</evidence>
<keyword evidence="9" id="KW-0808">Transferase</keyword>
<reference evidence="13 14" key="1">
    <citation type="submission" date="2018-06" db="EMBL/GenBank/DDBJ databases">
        <authorList>
            <consortium name="Pathogen Informatics"/>
            <person name="Doyle S."/>
        </authorList>
    </citation>
    <scope>NUCLEOTIDE SEQUENCE [LARGE SCALE GENOMIC DNA]</scope>
    <source>
        <strain evidence="13 14">NCTC11470</strain>
    </source>
</reference>
<evidence type="ECO:0000256" key="9">
    <source>
        <dbReference type="RuleBase" id="RU003794"/>
    </source>
</evidence>
<keyword evidence="9" id="KW-0645">Protease</keyword>
<sequence>MLDIYVFFRILFYVVLGFCVGSFLNVIIYRLPIMLSSAVSKKMIGDSHIGCHKFRRRFDLCFPNSFCPHCYCPIPLKYNIPLFGWLFLRGTSQCCHRKINPRYVIIEIITALLTLAVSYFSSDDYVMIASLVLIWGLIALTFIDLDCYLLPDNITLPLLWIGLLININDTFSPLSFSVVGAAAGYIFLWFPYFLFKVFKGIDGMGYGDFKLMAALGAWFGVAAIPFLILLSSCLGIISYIFIYYFSNNKLKHIAFGPYIALSGGIYLFFGDQITFLF</sequence>
<organism evidence="13 14">
    <name type="scientific">Yersinia frederiksenii</name>
    <dbReference type="NCBI Taxonomy" id="29484"/>
    <lineage>
        <taxon>Bacteria</taxon>
        <taxon>Pseudomonadati</taxon>
        <taxon>Pseudomonadota</taxon>
        <taxon>Gammaproteobacteria</taxon>
        <taxon>Enterobacterales</taxon>
        <taxon>Yersiniaceae</taxon>
        <taxon>Yersinia</taxon>
    </lineage>
</organism>
<feature type="transmembrane region" description="Helical" evidence="10">
    <location>
        <begin position="250"/>
        <end position="269"/>
    </location>
</feature>
<dbReference type="Pfam" id="PF01478">
    <property type="entry name" value="Peptidase_A24"/>
    <property type="match status" value="1"/>
</dbReference>
<dbReference type="PANTHER" id="PTHR30487:SF0">
    <property type="entry name" value="PREPILIN LEADER PEPTIDASE_N-METHYLTRANSFERASE-RELATED"/>
    <property type="match status" value="1"/>
</dbReference>
<proteinExistence type="inferred from homology"/>
<evidence type="ECO:0000259" key="12">
    <source>
        <dbReference type="Pfam" id="PF06750"/>
    </source>
</evidence>
<protein>
    <recommendedName>
        <fullName evidence="9">Prepilin leader peptidase/N-methyltransferase</fullName>
        <ecNumber evidence="9">2.1.1.-</ecNumber>
        <ecNumber evidence="9">3.4.23.43</ecNumber>
    </recommendedName>
</protein>
<comment type="catalytic activity">
    <reaction evidence="9">
        <text>Typically cleaves a -Gly-|-Phe- bond to release an N-terminal, basic peptide of 5-8 residues from type IV prepilin, and then N-methylates the new N-terminal amino group, the methyl donor being S-adenosyl-L-methionine.</text>
        <dbReference type="EC" id="3.4.23.43"/>
    </reaction>
</comment>
<evidence type="ECO:0000256" key="8">
    <source>
        <dbReference type="RuleBase" id="RU003793"/>
    </source>
</evidence>
<evidence type="ECO:0000313" key="14">
    <source>
        <dbReference type="Proteomes" id="UP000254835"/>
    </source>
</evidence>
<evidence type="ECO:0000256" key="4">
    <source>
        <dbReference type="ARBA" id="ARBA00022519"/>
    </source>
</evidence>
<evidence type="ECO:0000313" key="13">
    <source>
        <dbReference type="EMBL" id="SUP76826.1"/>
    </source>
</evidence>
<evidence type="ECO:0000256" key="6">
    <source>
        <dbReference type="ARBA" id="ARBA00022989"/>
    </source>
</evidence>
<feature type="transmembrane region" description="Helical" evidence="10">
    <location>
        <begin position="103"/>
        <end position="120"/>
    </location>
</feature>
<keyword evidence="6 10" id="KW-1133">Transmembrane helix</keyword>
<keyword evidence="4" id="KW-0997">Cell inner membrane</keyword>
<dbReference type="PANTHER" id="PTHR30487">
    <property type="entry name" value="TYPE 4 PREPILIN-LIKE PROTEINS LEADER PEPTIDE-PROCESSING ENZYME"/>
    <property type="match status" value="1"/>
</dbReference>
<evidence type="ECO:0000256" key="7">
    <source>
        <dbReference type="ARBA" id="ARBA00023136"/>
    </source>
</evidence>
<dbReference type="Pfam" id="PF06750">
    <property type="entry name" value="A24_N_bact"/>
    <property type="match status" value="1"/>
</dbReference>
<keyword evidence="5 9" id="KW-0812">Transmembrane</keyword>
<dbReference type="Proteomes" id="UP000254835">
    <property type="component" value="Unassembled WGS sequence"/>
</dbReference>
<comment type="similarity">
    <text evidence="2 8">Belongs to the peptidase A24 family.</text>
</comment>
<feature type="transmembrane region" description="Helical" evidence="10">
    <location>
        <begin position="6"/>
        <end position="28"/>
    </location>
</feature>
<dbReference type="GO" id="GO:0006465">
    <property type="term" value="P:signal peptide processing"/>
    <property type="evidence" value="ECO:0007669"/>
    <property type="project" value="TreeGrafter"/>
</dbReference>
<evidence type="ECO:0000256" key="1">
    <source>
        <dbReference type="ARBA" id="ARBA00004429"/>
    </source>
</evidence>
<dbReference type="RefSeq" id="WP_004706754.1">
    <property type="nucleotide sequence ID" value="NZ_CP023964.1"/>
</dbReference>
<feature type="domain" description="Prepilin peptidase A24 N-terminal" evidence="12">
    <location>
        <begin position="15"/>
        <end position="118"/>
    </location>
</feature>
<dbReference type="GO" id="GO:0032259">
    <property type="term" value="P:methylation"/>
    <property type="evidence" value="ECO:0007669"/>
    <property type="project" value="UniProtKB-KW"/>
</dbReference>
<gene>
    <name evidence="13" type="primary">outO</name>
    <name evidence="13" type="ORF">NCTC11470_01881</name>
</gene>
<keyword evidence="3" id="KW-1003">Cell membrane</keyword>
<dbReference type="EC" id="2.1.1.-" evidence="9"/>
<dbReference type="InterPro" id="IPR014032">
    <property type="entry name" value="Peptidase_A24A_bac"/>
</dbReference>
<dbReference type="Gene3D" id="1.20.120.1220">
    <property type="match status" value="1"/>
</dbReference>
<keyword evidence="7 10" id="KW-0472">Membrane</keyword>
<evidence type="ECO:0000256" key="2">
    <source>
        <dbReference type="ARBA" id="ARBA00005801"/>
    </source>
</evidence>
<evidence type="ECO:0000256" key="5">
    <source>
        <dbReference type="ARBA" id="ARBA00022692"/>
    </source>
</evidence>
<evidence type="ECO:0000259" key="11">
    <source>
        <dbReference type="Pfam" id="PF01478"/>
    </source>
</evidence>
<dbReference type="OrthoDB" id="9789291at2"/>
<comment type="function">
    <text evidence="9">Plays an essential role in type IV pili and type II pseudopili formation by proteolytically removing the leader sequence from substrate proteins and subsequently monomethylating the alpha-amino group of the newly exposed N-terminal phenylalanine.</text>
</comment>
<dbReference type="EMBL" id="UHJA01000001">
    <property type="protein sequence ID" value="SUP76826.1"/>
    <property type="molecule type" value="Genomic_DNA"/>
</dbReference>
<keyword evidence="9" id="KW-0489">Methyltransferase</keyword>
<keyword evidence="9" id="KW-0378">Hydrolase</keyword>
<dbReference type="EC" id="3.4.23.43" evidence="9"/>
<dbReference type="GO" id="GO:0008168">
    <property type="term" value="F:methyltransferase activity"/>
    <property type="evidence" value="ECO:0007669"/>
    <property type="project" value="UniProtKB-KW"/>
</dbReference>
<feature type="domain" description="Prepilin type IV endopeptidase peptidase" evidence="11">
    <location>
        <begin position="131"/>
        <end position="237"/>
    </location>
</feature>
<dbReference type="GO" id="GO:0004190">
    <property type="term" value="F:aspartic-type endopeptidase activity"/>
    <property type="evidence" value="ECO:0007669"/>
    <property type="project" value="UniProtKB-EC"/>
</dbReference>
<name>A0A380PT99_YERFR</name>